<dbReference type="RefSeq" id="WP_066733132.1">
    <property type="nucleotide sequence ID" value="NZ_JAJCIQ010000008.1"/>
</dbReference>
<dbReference type="Pfam" id="PF01979">
    <property type="entry name" value="Amidohydro_1"/>
    <property type="match status" value="1"/>
</dbReference>
<name>A0ABS8DIH8_9FIRM</name>
<evidence type="ECO:0000259" key="2">
    <source>
        <dbReference type="Pfam" id="PF01979"/>
    </source>
</evidence>
<dbReference type="InterPro" id="IPR011059">
    <property type="entry name" value="Metal-dep_hydrolase_composite"/>
</dbReference>
<dbReference type="GO" id="GO:0008798">
    <property type="term" value="F:beta-aspartyl-peptidase activity"/>
    <property type="evidence" value="ECO:0007669"/>
    <property type="project" value="UniProtKB-EC"/>
</dbReference>
<dbReference type="SUPFAM" id="SSF51338">
    <property type="entry name" value="Composite domain of metallo-dependent hydrolases"/>
    <property type="match status" value="1"/>
</dbReference>
<dbReference type="PIRSF" id="PIRSF001238">
    <property type="entry name" value="IadA"/>
    <property type="match status" value="1"/>
</dbReference>
<feature type="domain" description="Amidohydrolase-related" evidence="2">
    <location>
        <begin position="264"/>
        <end position="366"/>
    </location>
</feature>
<proteinExistence type="inferred from homology"/>
<keyword evidence="1" id="KW-0862">Zinc</keyword>
<protein>
    <recommendedName>
        <fullName evidence="1">Isoaspartyl dipeptidase</fullName>
        <ecNumber evidence="1">3.4.19.-</ecNumber>
    </recommendedName>
</protein>
<dbReference type="EMBL" id="JAJCIS010000007">
    <property type="protein sequence ID" value="MCB7387964.1"/>
    <property type="molecule type" value="Genomic_DNA"/>
</dbReference>
<comment type="caution">
    <text evidence="3">The sequence shown here is derived from an EMBL/GenBank/DDBJ whole genome shotgun (WGS) entry which is preliminary data.</text>
</comment>
<gene>
    <name evidence="3" type="primary">iadA</name>
    <name evidence="3" type="ORF">LIZ65_11740</name>
</gene>
<comment type="function">
    <text evidence="1">Catalyzes the hydrolytic cleavage of a subset of L-isoaspartyl (L-beta-aspartyl) dipeptides. Used to degrade proteins damaged by L-isoaspartyl residues formation.</text>
</comment>
<dbReference type="InterPro" id="IPR010229">
    <property type="entry name" value="Pept_M38_dipep"/>
</dbReference>
<keyword evidence="1" id="KW-0479">Metal-binding</keyword>
<comment type="similarity">
    <text evidence="1">Belongs to the peptidase M38 family.</text>
</comment>
<comment type="subcellular location">
    <subcellularLocation>
        <location evidence="1">Cytoplasm</location>
    </subcellularLocation>
</comment>
<organism evidence="3 4">
    <name type="scientific">Bariatricus massiliensis</name>
    <dbReference type="NCBI Taxonomy" id="1745713"/>
    <lineage>
        <taxon>Bacteria</taxon>
        <taxon>Bacillati</taxon>
        <taxon>Bacillota</taxon>
        <taxon>Clostridia</taxon>
        <taxon>Lachnospirales</taxon>
        <taxon>Lachnospiraceae</taxon>
        <taxon>Bariatricus</taxon>
    </lineage>
</organism>
<dbReference type="InterPro" id="IPR032466">
    <property type="entry name" value="Metal_Hydrolase"/>
</dbReference>
<keyword evidence="1" id="KW-0645">Protease</keyword>
<keyword evidence="1 3" id="KW-0378">Hydrolase</keyword>
<evidence type="ECO:0000256" key="1">
    <source>
        <dbReference type="PIRNR" id="PIRNR001238"/>
    </source>
</evidence>
<keyword evidence="1" id="KW-0482">Metalloprotease</keyword>
<dbReference type="EC" id="3.4.19.-" evidence="1"/>
<keyword evidence="4" id="KW-1185">Reference proteome</keyword>
<evidence type="ECO:0000313" key="4">
    <source>
        <dbReference type="Proteomes" id="UP001299546"/>
    </source>
</evidence>
<dbReference type="PANTHER" id="PTHR11647">
    <property type="entry name" value="HYDRANTOINASE/DIHYDROPYRIMIDINASE FAMILY MEMBER"/>
    <property type="match status" value="1"/>
</dbReference>
<comment type="cofactor">
    <cofactor evidence="1">
        <name>Zn(2+)</name>
        <dbReference type="ChEBI" id="CHEBI:29105"/>
    </cofactor>
    <text evidence="1">Binds 2 Zn(2+) ions per subunit.</text>
</comment>
<dbReference type="PANTHER" id="PTHR11647:SF1">
    <property type="entry name" value="COLLAPSIN RESPONSE MEDIATOR PROTEIN"/>
    <property type="match status" value="1"/>
</dbReference>
<dbReference type="InterPro" id="IPR050378">
    <property type="entry name" value="Metallo-dep_Hydrolases_sf"/>
</dbReference>
<comment type="PTM">
    <text evidence="1">Carboxylation allows a single lysine to coordinate two zinc ions.</text>
</comment>
<evidence type="ECO:0000313" key="3">
    <source>
        <dbReference type="EMBL" id="MCB7387964.1"/>
    </source>
</evidence>
<dbReference type="NCBIfam" id="TIGR01975">
    <property type="entry name" value="isoAsp_dipep"/>
    <property type="match status" value="1"/>
</dbReference>
<reference evidence="3 4" key="1">
    <citation type="submission" date="2021-10" db="EMBL/GenBank/DDBJ databases">
        <title>Collection of gut derived symbiotic bacterial strains cultured from healthy donors.</title>
        <authorList>
            <person name="Lin H."/>
            <person name="Littmann E."/>
            <person name="Kohout C."/>
            <person name="Pamer E.G."/>
        </authorList>
    </citation>
    <scope>NUCLEOTIDE SEQUENCE [LARGE SCALE GENOMIC DNA]</scope>
    <source>
        <strain evidence="3 4">DFI.1.165</strain>
    </source>
</reference>
<dbReference type="InterPro" id="IPR006680">
    <property type="entry name" value="Amidohydro-rel"/>
</dbReference>
<dbReference type="Gene3D" id="3.20.20.140">
    <property type="entry name" value="Metal-dependent hydrolases"/>
    <property type="match status" value="1"/>
</dbReference>
<accession>A0ABS8DIH8</accession>
<dbReference type="Gene3D" id="2.30.40.10">
    <property type="entry name" value="Urease, subunit C, domain 1"/>
    <property type="match status" value="1"/>
</dbReference>
<sequence length="381" mass="40788">MLMIKNAEVYAPEYKGRKDVLICGGKIEWMEEHIPDMPGHCRVIDGEGLVLAPGLIDNHVHVTGGGGEGSFATRTPELQLSELIESGITTVMGLIGTDGLTRSAENLYAKTRALNEEGVTAYMFTGSYGHPGPTITGEADRDIVFIDEVLGLKLALSDHRAPNVPLDELIQIASKVRVAGMIGGKAGVVILHMGDAKSGLQPVFAAIEQTAIPAKVFRPTHVNRNPALLEDGYQFIGMGGYIDLTCGTKGQPNPGDCVLEAKKRGLPLDHITFSSDGHGSWSNYAPDGSLLEIGVSGVASIYKEIKRMVKEVGMGLDEALPYLTTNPAKALNIYPQKGCIQEGADADILLLDKDLNLHTVIAGGKVMMEEGKLLRKGTYEK</sequence>
<dbReference type="Proteomes" id="UP001299546">
    <property type="component" value="Unassembled WGS sequence"/>
</dbReference>
<dbReference type="SUPFAM" id="SSF51556">
    <property type="entry name" value="Metallo-dependent hydrolases"/>
    <property type="match status" value="1"/>
</dbReference>